<accession>A0A066XLF2</accession>
<dbReference type="HOGENOM" id="CLU_1111318_0_0_1"/>
<proteinExistence type="predicted"/>
<feature type="region of interest" description="Disordered" evidence="1">
    <location>
        <begin position="135"/>
        <end position="208"/>
    </location>
</feature>
<feature type="region of interest" description="Disordered" evidence="1">
    <location>
        <begin position="100"/>
        <end position="119"/>
    </location>
</feature>
<gene>
    <name evidence="2" type="ORF">CSUB01_10830</name>
</gene>
<evidence type="ECO:0000313" key="3">
    <source>
        <dbReference type="Proteomes" id="UP000027238"/>
    </source>
</evidence>
<name>A0A066XLF2_COLSU</name>
<dbReference type="AlphaFoldDB" id="A0A066XLF2"/>
<evidence type="ECO:0000313" key="2">
    <source>
        <dbReference type="EMBL" id="KDN70033.1"/>
    </source>
</evidence>
<organism evidence="2 3">
    <name type="scientific">Colletotrichum sublineola</name>
    <name type="common">Sorghum anthracnose fungus</name>
    <dbReference type="NCBI Taxonomy" id="1173701"/>
    <lineage>
        <taxon>Eukaryota</taxon>
        <taxon>Fungi</taxon>
        <taxon>Dikarya</taxon>
        <taxon>Ascomycota</taxon>
        <taxon>Pezizomycotina</taxon>
        <taxon>Sordariomycetes</taxon>
        <taxon>Hypocreomycetidae</taxon>
        <taxon>Glomerellales</taxon>
        <taxon>Glomerellaceae</taxon>
        <taxon>Colletotrichum</taxon>
        <taxon>Colletotrichum graminicola species complex</taxon>
    </lineage>
</organism>
<sequence length="250" mass="26206">MGARVTTASSKKPGGDGFTIRAGLFETFGGGRVGSGLPGYGGAAWEVWGAAIVPACGTAPGQGGKPAAGGWDLVIFDLLLVEGARPGTRIRDVLRGHQKKLAPPLLPPGGGSWGDDGDDWALDRVFGELNSWVYDGWEGADEGEGDDDDDDDKDEDEDMEGDSDDDDDDSGSDDDEDDDDEDDDNEDDDDEDDEDDDDDVDMGGSVSSGLLAAADITATAAAVTASRGGSGPRWRSRYRHIMSDANLELL</sequence>
<feature type="compositionally biased region" description="Acidic residues" evidence="1">
    <location>
        <begin position="138"/>
        <end position="201"/>
    </location>
</feature>
<keyword evidence="3" id="KW-1185">Reference proteome</keyword>
<reference evidence="3" key="1">
    <citation type="journal article" date="2014" name="Genome Announc.">
        <title>Draft genome sequence of Colletotrichum sublineola, a destructive pathogen of cultivated sorghum.</title>
        <authorList>
            <person name="Baroncelli R."/>
            <person name="Sanz-Martin J.M."/>
            <person name="Rech G.E."/>
            <person name="Sukno S.A."/>
            <person name="Thon M.R."/>
        </authorList>
    </citation>
    <scope>NUCLEOTIDE SEQUENCE [LARGE SCALE GENOMIC DNA]</scope>
    <source>
        <strain evidence="3">TX430BB</strain>
    </source>
</reference>
<dbReference type="Proteomes" id="UP000027238">
    <property type="component" value="Unassembled WGS sequence"/>
</dbReference>
<protein>
    <submittedName>
        <fullName evidence="2">Uncharacterized protein</fullName>
    </submittedName>
</protein>
<evidence type="ECO:0000256" key="1">
    <source>
        <dbReference type="SAM" id="MobiDB-lite"/>
    </source>
</evidence>
<dbReference type="EMBL" id="JMSE01000412">
    <property type="protein sequence ID" value="KDN70033.1"/>
    <property type="molecule type" value="Genomic_DNA"/>
</dbReference>
<comment type="caution">
    <text evidence="2">The sequence shown here is derived from an EMBL/GenBank/DDBJ whole genome shotgun (WGS) entry which is preliminary data.</text>
</comment>